<keyword evidence="3" id="KW-1185">Reference proteome</keyword>
<dbReference type="OrthoDB" id="848853at2"/>
<evidence type="ECO:0000313" key="3">
    <source>
        <dbReference type="Proteomes" id="UP000182491"/>
    </source>
</evidence>
<dbReference type="PROSITE" id="PS51257">
    <property type="entry name" value="PROKAR_LIPOPROTEIN"/>
    <property type="match status" value="1"/>
</dbReference>
<protein>
    <submittedName>
        <fullName evidence="2">YD repeat-containing protein</fullName>
    </submittedName>
</protein>
<accession>A0A1I7GCZ2</accession>
<feature type="signal peptide" evidence="1">
    <location>
        <begin position="1"/>
        <end position="19"/>
    </location>
</feature>
<reference evidence="3" key="1">
    <citation type="submission" date="2016-10" db="EMBL/GenBank/DDBJ databases">
        <authorList>
            <person name="Varghese N."/>
        </authorList>
    </citation>
    <scope>NUCLEOTIDE SEQUENCE [LARGE SCALE GENOMIC DNA]</scope>
    <source>
        <strain evidence="3">DSM 18820</strain>
    </source>
</reference>
<keyword evidence="1" id="KW-0732">Signal</keyword>
<feature type="chain" id="PRO_5010344211" evidence="1">
    <location>
        <begin position="20"/>
        <end position="270"/>
    </location>
</feature>
<evidence type="ECO:0000313" key="2">
    <source>
        <dbReference type="EMBL" id="SFU46300.1"/>
    </source>
</evidence>
<dbReference type="Gene3D" id="2.180.10.10">
    <property type="entry name" value="RHS repeat-associated core"/>
    <property type="match status" value="1"/>
</dbReference>
<gene>
    <name evidence="2" type="ORF">SAMN04487941_0920</name>
</gene>
<proteinExistence type="predicted"/>
<dbReference type="EMBL" id="FPCA01000001">
    <property type="protein sequence ID" value="SFU46300.1"/>
    <property type="molecule type" value="Genomic_DNA"/>
</dbReference>
<evidence type="ECO:0000256" key="1">
    <source>
        <dbReference type="SAM" id="SignalP"/>
    </source>
</evidence>
<organism evidence="2 3">
    <name type="scientific">Pontibacter akesuensis</name>
    <dbReference type="NCBI Taxonomy" id="388950"/>
    <lineage>
        <taxon>Bacteria</taxon>
        <taxon>Pseudomonadati</taxon>
        <taxon>Bacteroidota</taxon>
        <taxon>Cytophagia</taxon>
        <taxon>Cytophagales</taxon>
        <taxon>Hymenobacteraceae</taxon>
        <taxon>Pontibacter</taxon>
    </lineage>
</organism>
<sequence>MKIKLLLPLFGLLLLGSCAEEETPAPVPEPEPTDFCYLQEQSTISKTDTSTVTYRYDAQNRVIGTTHLENNTMVASRTYEYDSNGRLIRETLFGPEAEEINYILFSYSADGRLSKYEVLQPLSIGTIHKVGAFKATYNPNGSLASTTSYYYQDNQLKQEQSARFSYPRDSTLSVTVTFRDSERNYTGSYVMDKSRAPLSAVPAFHIRQPQLGYPGRNNLLSLAAKRGEEDAKAVSFKTEYTYNGRGYPTKAVKTFGDGTVATTTYSYDCL</sequence>
<dbReference type="AlphaFoldDB" id="A0A1I7GCZ2"/>
<name>A0A1I7GCZ2_9BACT</name>
<dbReference type="Proteomes" id="UP000182491">
    <property type="component" value="Unassembled WGS sequence"/>
</dbReference>
<dbReference type="RefSeq" id="WP_068836269.1">
    <property type="nucleotide sequence ID" value="NZ_BMXC01000001.1"/>
</dbReference>